<dbReference type="Proteomes" id="UP001331761">
    <property type="component" value="Unassembled WGS sequence"/>
</dbReference>
<feature type="region of interest" description="Disordered" evidence="1">
    <location>
        <begin position="131"/>
        <end position="153"/>
    </location>
</feature>
<evidence type="ECO:0000256" key="1">
    <source>
        <dbReference type="SAM" id="MobiDB-lite"/>
    </source>
</evidence>
<keyword evidence="3" id="KW-1185">Reference proteome</keyword>
<accession>A0AAN8FLV2</accession>
<dbReference type="Pfam" id="PF02188">
    <property type="entry name" value="GoLoco"/>
    <property type="match status" value="1"/>
</dbReference>
<evidence type="ECO:0000313" key="2">
    <source>
        <dbReference type="EMBL" id="KAK5972823.1"/>
    </source>
</evidence>
<feature type="compositionally biased region" description="Polar residues" evidence="1">
    <location>
        <begin position="33"/>
        <end position="47"/>
    </location>
</feature>
<dbReference type="PROSITE" id="PS50877">
    <property type="entry name" value="GOLOCO"/>
    <property type="match status" value="1"/>
</dbReference>
<reference evidence="2 3" key="1">
    <citation type="submission" date="2019-10" db="EMBL/GenBank/DDBJ databases">
        <title>Assembly and Annotation for the nematode Trichostrongylus colubriformis.</title>
        <authorList>
            <person name="Martin J."/>
        </authorList>
    </citation>
    <scope>NUCLEOTIDE SEQUENCE [LARGE SCALE GENOMIC DNA]</scope>
    <source>
        <strain evidence="2">G859</strain>
        <tissue evidence="2">Whole worm</tissue>
    </source>
</reference>
<sequence length="190" mass="21633">MQFDCSEDPEPQSHFCRVVNRLGNTEIKFTDQPSCMNESDMSASHNGKSIEASGSEFTNTDDAFFDLLSRMQSARLDEQRCDLSILTSRTNIGRRQTDSLMATQNDDSFVVIPEDRKSMFGRVRDTLVKTTRRRRKNRDNRSNTSMVTDEGTNSFKGSFDSINTLKTQWVNMDTSTGEENILVVDFAKKL</sequence>
<gene>
    <name evidence="2" type="ORF">GCK32_018197</name>
</gene>
<organism evidence="2 3">
    <name type="scientific">Trichostrongylus colubriformis</name>
    <name type="common">Black scour worm</name>
    <dbReference type="NCBI Taxonomy" id="6319"/>
    <lineage>
        <taxon>Eukaryota</taxon>
        <taxon>Metazoa</taxon>
        <taxon>Ecdysozoa</taxon>
        <taxon>Nematoda</taxon>
        <taxon>Chromadorea</taxon>
        <taxon>Rhabditida</taxon>
        <taxon>Rhabditina</taxon>
        <taxon>Rhabditomorpha</taxon>
        <taxon>Strongyloidea</taxon>
        <taxon>Trichostrongylidae</taxon>
        <taxon>Trichostrongylus</taxon>
    </lineage>
</organism>
<dbReference type="InterPro" id="IPR003109">
    <property type="entry name" value="GoLoco_motif"/>
</dbReference>
<dbReference type="AlphaFoldDB" id="A0AAN8FLV2"/>
<name>A0AAN8FLV2_TRICO</name>
<dbReference type="Gene3D" id="1.25.40.10">
    <property type="entry name" value="Tetratricopeptide repeat domain"/>
    <property type="match status" value="1"/>
</dbReference>
<feature type="region of interest" description="Disordered" evidence="1">
    <location>
        <begin position="33"/>
        <end position="55"/>
    </location>
</feature>
<dbReference type="EMBL" id="WIXE01016241">
    <property type="protein sequence ID" value="KAK5972823.1"/>
    <property type="molecule type" value="Genomic_DNA"/>
</dbReference>
<dbReference type="SMART" id="SM00390">
    <property type="entry name" value="GoLoco"/>
    <property type="match status" value="1"/>
</dbReference>
<dbReference type="GO" id="GO:0030695">
    <property type="term" value="F:GTPase regulator activity"/>
    <property type="evidence" value="ECO:0007669"/>
    <property type="project" value="InterPro"/>
</dbReference>
<dbReference type="InterPro" id="IPR011990">
    <property type="entry name" value="TPR-like_helical_dom_sf"/>
</dbReference>
<evidence type="ECO:0000313" key="3">
    <source>
        <dbReference type="Proteomes" id="UP001331761"/>
    </source>
</evidence>
<protein>
    <submittedName>
        <fullName evidence="2">Uncharacterized protein</fullName>
    </submittedName>
</protein>
<proteinExistence type="predicted"/>
<comment type="caution">
    <text evidence="2">The sequence shown here is derived from an EMBL/GenBank/DDBJ whole genome shotgun (WGS) entry which is preliminary data.</text>
</comment>